<evidence type="ECO:0000259" key="1">
    <source>
        <dbReference type="PROSITE" id="PS50943"/>
    </source>
</evidence>
<organism evidence="2">
    <name type="scientific">Sinorhizobium medicae</name>
    <dbReference type="NCBI Taxonomy" id="110321"/>
    <lineage>
        <taxon>Bacteria</taxon>
        <taxon>Pseudomonadati</taxon>
        <taxon>Pseudomonadota</taxon>
        <taxon>Alphaproteobacteria</taxon>
        <taxon>Hyphomicrobiales</taxon>
        <taxon>Rhizobiaceae</taxon>
        <taxon>Sinorhizobium/Ensifer group</taxon>
        <taxon>Sinorhizobium</taxon>
    </lineage>
</organism>
<dbReference type="Proteomes" id="UP000507954">
    <property type="component" value="Unassembled WGS sequence"/>
</dbReference>
<dbReference type="EMBL" id="CABFNB010000136">
    <property type="protein sequence ID" value="VTZ64692.1"/>
    <property type="molecule type" value="Genomic_DNA"/>
</dbReference>
<feature type="domain" description="HTH cro/C1-type" evidence="1">
    <location>
        <begin position="14"/>
        <end position="65"/>
    </location>
</feature>
<dbReference type="Gene3D" id="1.10.260.40">
    <property type="entry name" value="lambda repressor-like DNA-binding domains"/>
    <property type="match status" value="1"/>
</dbReference>
<accession>A0A508X4B5</accession>
<dbReference type="GO" id="GO:0003677">
    <property type="term" value="F:DNA binding"/>
    <property type="evidence" value="ECO:0007669"/>
    <property type="project" value="InterPro"/>
</dbReference>
<sequence>MDSHFFTTEQCRGARAMLGWSQAELAKAAKVSRQTIADFERGAHVPISNNLTSIITAFQEAGIEFIRENGGGVGVRFKKAMPRGG</sequence>
<dbReference type="PROSITE" id="PS50943">
    <property type="entry name" value="HTH_CROC1"/>
    <property type="match status" value="1"/>
</dbReference>
<dbReference type="InterPro" id="IPR001387">
    <property type="entry name" value="Cro/C1-type_HTH"/>
</dbReference>
<dbReference type="Pfam" id="PF01381">
    <property type="entry name" value="HTH_3"/>
    <property type="match status" value="1"/>
</dbReference>
<gene>
    <name evidence="2" type="ORF">EMEDMD4_670007</name>
</gene>
<dbReference type="CDD" id="cd00093">
    <property type="entry name" value="HTH_XRE"/>
    <property type="match status" value="1"/>
</dbReference>
<dbReference type="AlphaFoldDB" id="A0A508X4B5"/>
<evidence type="ECO:0000313" key="2">
    <source>
        <dbReference type="EMBL" id="VTZ64692.1"/>
    </source>
</evidence>
<protein>
    <submittedName>
        <fullName evidence="2">Transcriptional regulator, XRE family</fullName>
    </submittedName>
</protein>
<reference evidence="2" key="1">
    <citation type="submission" date="2019-06" db="EMBL/GenBank/DDBJ databases">
        <authorList>
            <person name="Le Quere A."/>
            <person name="Colella S."/>
        </authorList>
    </citation>
    <scope>NUCLEOTIDE SEQUENCE</scope>
    <source>
        <strain evidence="2">EmedicaeMD41</strain>
    </source>
</reference>
<dbReference type="SUPFAM" id="SSF47413">
    <property type="entry name" value="lambda repressor-like DNA-binding domains"/>
    <property type="match status" value="1"/>
</dbReference>
<dbReference type="InterPro" id="IPR010982">
    <property type="entry name" value="Lambda_DNA-bd_dom_sf"/>
</dbReference>
<name>A0A508X4B5_9HYPH</name>
<proteinExistence type="predicted"/>